<dbReference type="EMBL" id="MU266821">
    <property type="protein sequence ID" value="KAH7918246.1"/>
    <property type="molecule type" value="Genomic_DNA"/>
</dbReference>
<comment type="caution">
    <text evidence="1">The sequence shown here is derived from an EMBL/GenBank/DDBJ whole genome shotgun (WGS) entry which is preliminary data.</text>
</comment>
<organism evidence="1 2">
    <name type="scientific">Leucogyrophana mollusca</name>
    <dbReference type="NCBI Taxonomy" id="85980"/>
    <lineage>
        <taxon>Eukaryota</taxon>
        <taxon>Fungi</taxon>
        <taxon>Dikarya</taxon>
        <taxon>Basidiomycota</taxon>
        <taxon>Agaricomycotina</taxon>
        <taxon>Agaricomycetes</taxon>
        <taxon>Agaricomycetidae</taxon>
        <taxon>Boletales</taxon>
        <taxon>Boletales incertae sedis</taxon>
        <taxon>Leucogyrophana</taxon>
    </lineage>
</organism>
<evidence type="ECO:0000313" key="1">
    <source>
        <dbReference type="EMBL" id="KAH7918246.1"/>
    </source>
</evidence>
<accession>A0ACB8AXH6</accession>
<evidence type="ECO:0000313" key="2">
    <source>
        <dbReference type="Proteomes" id="UP000790709"/>
    </source>
</evidence>
<protein>
    <submittedName>
        <fullName evidence="1">Uncharacterized protein</fullName>
    </submittedName>
</protein>
<gene>
    <name evidence="1" type="ORF">BV22DRAFT_1134727</name>
</gene>
<sequence>MPPRQSSTTDGPKTGKAKFSIQWANNPGLTDRLVAWLHAHPADFSILFIDTSGKKAKELPGDQKPSGASKNSILAIVARHIFEDNIIYKDLYAEHPQKFADSLDSHLRNLKSKYRTEKDKLRGTGHGVDPSAPDGHTTLMAQSLAAFPHFREFDELWHKLPSYNPRCPRAR</sequence>
<dbReference type="Proteomes" id="UP000790709">
    <property type="component" value="Unassembled WGS sequence"/>
</dbReference>
<proteinExistence type="predicted"/>
<name>A0ACB8AXH6_9AGAM</name>
<reference evidence="1" key="1">
    <citation type="journal article" date="2021" name="New Phytol.">
        <title>Evolutionary innovations through gain and loss of genes in the ectomycorrhizal Boletales.</title>
        <authorList>
            <person name="Wu G."/>
            <person name="Miyauchi S."/>
            <person name="Morin E."/>
            <person name="Kuo A."/>
            <person name="Drula E."/>
            <person name="Varga T."/>
            <person name="Kohler A."/>
            <person name="Feng B."/>
            <person name="Cao Y."/>
            <person name="Lipzen A."/>
            <person name="Daum C."/>
            <person name="Hundley H."/>
            <person name="Pangilinan J."/>
            <person name="Johnson J."/>
            <person name="Barry K."/>
            <person name="LaButti K."/>
            <person name="Ng V."/>
            <person name="Ahrendt S."/>
            <person name="Min B."/>
            <person name="Choi I.G."/>
            <person name="Park H."/>
            <person name="Plett J.M."/>
            <person name="Magnuson J."/>
            <person name="Spatafora J.W."/>
            <person name="Nagy L.G."/>
            <person name="Henrissat B."/>
            <person name="Grigoriev I.V."/>
            <person name="Yang Z.L."/>
            <person name="Xu J."/>
            <person name="Martin F.M."/>
        </authorList>
    </citation>
    <scope>NUCLEOTIDE SEQUENCE</scope>
    <source>
        <strain evidence="1">KUC20120723A-06</strain>
    </source>
</reference>
<keyword evidence="2" id="KW-1185">Reference proteome</keyword>